<dbReference type="InterPro" id="IPR046335">
    <property type="entry name" value="LacI/GalR-like_sensor"/>
</dbReference>
<dbReference type="SUPFAM" id="SSF47413">
    <property type="entry name" value="lambda repressor-like DNA-binding domains"/>
    <property type="match status" value="1"/>
</dbReference>
<keyword evidence="2 6" id="KW-0238">DNA-binding</keyword>
<dbReference type="InterPro" id="IPR000843">
    <property type="entry name" value="HTH_LacI"/>
</dbReference>
<dbReference type="PANTHER" id="PTHR30146">
    <property type="entry name" value="LACI-RELATED TRANSCRIPTIONAL REPRESSOR"/>
    <property type="match status" value="1"/>
</dbReference>
<dbReference type="Pfam" id="PF13377">
    <property type="entry name" value="Peripla_BP_3"/>
    <property type="match status" value="1"/>
</dbReference>
<reference evidence="6" key="1">
    <citation type="submission" date="2020-09" db="EMBL/GenBank/DDBJ databases">
        <title>Pelagicoccus enzymogenes sp. nov. with an EPS production, isolated from marine sediment.</title>
        <authorList>
            <person name="Feng X."/>
        </authorList>
    </citation>
    <scope>NUCLEOTIDE SEQUENCE</scope>
    <source>
        <strain evidence="6">NFK12</strain>
    </source>
</reference>
<feature type="region of interest" description="Disordered" evidence="4">
    <location>
        <begin position="336"/>
        <end position="359"/>
    </location>
</feature>
<dbReference type="AlphaFoldDB" id="A0A927IG20"/>
<keyword evidence="1" id="KW-0805">Transcription regulation</keyword>
<dbReference type="Proteomes" id="UP000622317">
    <property type="component" value="Unassembled WGS sequence"/>
</dbReference>
<feature type="domain" description="HTH lacI-type" evidence="5">
    <location>
        <begin position="6"/>
        <end position="60"/>
    </location>
</feature>
<dbReference type="PANTHER" id="PTHR30146:SF24">
    <property type="entry name" value="XYLOSE OPERON REGULATORY PROTEIN"/>
    <property type="match status" value="1"/>
</dbReference>
<evidence type="ECO:0000256" key="1">
    <source>
        <dbReference type="ARBA" id="ARBA00023015"/>
    </source>
</evidence>
<organism evidence="6 7">
    <name type="scientific">Pelagicoccus enzymogenes</name>
    <dbReference type="NCBI Taxonomy" id="2773457"/>
    <lineage>
        <taxon>Bacteria</taxon>
        <taxon>Pseudomonadati</taxon>
        <taxon>Verrucomicrobiota</taxon>
        <taxon>Opitutia</taxon>
        <taxon>Puniceicoccales</taxon>
        <taxon>Pelagicoccaceae</taxon>
        <taxon>Pelagicoccus</taxon>
    </lineage>
</organism>
<protein>
    <submittedName>
        <fullName evidence="6">LacI family DNA-binding transcriptional regulator</fullName>
    </submittedName>
</protein>
<dbReference type="GO" id="GO:0000976">
    <property type="term" value="F:transcription cis-regulatory region binding"/>
    <property type="evidence" value="ECO:0007669"/>
    <property type="project" value="TreeGrafter"/>
</dbReference>
<evidence type="ECO:0000259" key="5">
    <source>
        <dbReference type="PROSITE" id="PS50932"/>
    </source>
</evidence>
<dbReference type="RefSeq" id="WP_191615046.1">
    <property type="nucleotide sequence ID" value="NZ_JACYFG010000002.1"/>
</dbReference>
<dbReference type="Gene3D" id="1.10.260.40">
    <property type="entry name" value="lambda repressor-like DNA-binding domains"/>
    <property type="match status" value="1"/>
</dbReference>
<dbReference type="Pfam" id="PF00356">
    <property type="entry name" value="LacI"/>
    <property type="match status" value="1"/>
</dbReference>
<dbReference type="SMART" id="SM00354">
    <property type="entry name" value="HTH_LACI"/>
    <property type="match status" value="1"/>
</dbReference>
<evidence type="ECO:0000256" key="4">
    <source>
        <dbReference type="SAM" id="MobiDB-lite"/>
    </source>
</evidence>
<name>A0A927IG20_9BACT</name>
<gene>
    <name evidence="6" type="ORF">IEN85_00210</name>
</gene>
<dbReference type="InterPro" id="IPR010982">
    <property type="entry name" value="Lambda_DNA-bd_dom_sf"/>
</dbReference>
<proteinExistence type="predicted"/>
<dbReference type="GO" id="GO:0003700">
    <property type="term" value="F:DNA-binding transcription factor activity"/>
    <property type="evidence" value="ECO:0007669"/>
    <property type="project" value="TreeGrafter"/>
</dbReference>
<dbReference type="CDD" id="cd01392">
    <property type="entry name" value="HTH_LacI"/>
    <property type="match status" value="1"/>
</dbReference>
<evidence type="ECO:0000256" key="3">
    <source>
        <dbReference type="ARBA" id="ARBA00023163"/>
    </source>
</evidence>
<dbReference type="SUPFAM" id="SSF53822">
    <property type="entry name" value="Periplasmic binding protein-like I"/>
    <property type="match status" value="1"/>
</dbReference>
<keyword evidence="7" id="KW-1185">Reference proteome</keyword>
<evidence type="ECO:0000256" key="2">
    <source>
        <dbReference type="ARBA" id="ARBA00023125"/>
    </source>
</evidence>
<keyword evidence="3" id="KW-0804">Transcription</keyword>
<comment type="caution">
    <text evidence="6">The sequence shown here is derived from an EMBL/GenBank/DDBJ whole genome shotgun (WGS) entry which is preliminary data.</text>
</comment>
<dbReference type="Gene3D" id="3.40.50.2300">
    <property type="match status" value="2"/>
</dbReference>
<sequence>MKKIQPSCKTIAKEAGVSRMTVSMALRDHPRVAPETRERIKEIAKRQGYTPDPNLTELMRYLRKRDISKEEPVIAILNPKRAPLNKLCKDSLLIREGVKRRAEELGFKTEDFWLHEPGMRLKRIVQILETRGIRGIVVLPVENLQDVFSLPQENFTGVATCGVAAKLGYNQVHPHFYQSMHMGVSSLMEQGFNRIGFCITHSEDERSNHLYQSYLLWHQNNTPAKNRVPILSSEEITREQFIAWVKKGKPDVVLSPNIEHYQWLKDAGFKVPENLSFAALNPATEETGEIAQVRIGFRKIGATAVDLLKSKLANEQVGPMHNPAVTLIRGEWVEGKSVKPPKGSPKAQEEKPVNLQKVG</sequence>
<dbReference type="InterPro" id="IPR028082">
    <property type="entry name" value="Peripla_BP_I"/>
</dbReference>
<accession>A0A927IG20</accession>
<evidence type="ECO:0000313" key="6">
    <source>
        <dbReference type="EMBL" id="MBD5777915.1"/>
    </source>
</evidence>
<dbReference type="PROSITE" id="PS50932">
    <property type="entry name" value="HTH_LACI_2"/>
    <property type="match status" value="1"/>
</dbReference>
<evidence type="ECO:0000313" key="7">
    <source>
        <dbReference type="Proteomes" id="UP000622317"/>
    </source>
</evidence>
<dbReference type="EMBL" id="JACYFG010000002">
    <property type="protein sequence ID" value="MBD5777915.1"/>
    <property type="molecule type" value="Genomic_DNA"/>
</dbReference>